<comment type="caution">
    <text evidence="11">The sequence shown here is derived from an EMBL/GenBank/DDBJ whole genome shotgun (WGS) entry which is preliminary data.</text>
</comment>
<evidence type="ECO:0000256" key="6">
    <source>
        <dbReference type="ARBA" id="ARBA00022989"/>
    </source>
</evidence>
<evidence type="ECO:0000256" key="10">
    <source>
        <dbReference type="SAM" id="Phobius"/>
    </source>
</evidence>
<keyword evidence="7 8" id="KW-0472">Membrane</keyword>
<keyword evidence="6 10" id="KW-1133">Transmembrane helix</keyword>
<evidence type="ECO:0000256" key="3">
    <source>
        <dbReference type="ARBA" id="ARBA00022448"/>
    </source>
</evidence>
<reference evidence="11 12" key="1">
    <citation type="submission" date="2020-05" db="EMBL/GenBank/DDBJ databases">
        <title>Nakamurella sp. DB0629 isolated from air conditioner.</title>
        <authorList>
            <person name="Kim D.H."/>
            <person name="Kim D.-U."/>
        </authorList>
    </citation>
    <scope>NUCLEOTIDE SEQUENCE [LARGE SCALE GENOMIC DNA]</scope>
    <source>
        <strain evidence="11 12">DB0629</strain>
    </source>
</reference>
<evidence type="ECO:0000256" key="5">
    <source>
        <dbReference type="ARBA" id="ARBA00022692"/>
    </source>
</evidence>
<dbReference type="PANTHER" id="PTHR34295">
    <property type="entry name" value="BIOTIN TRANSPORTER BIOY"/>
    <property type="match status" value="1"/>
</dbReference>
<evidence type="ECO:0000313" key="12">
    <source>
        <dbReference type="Proteomes" id="UP000562984"/>
    </source>
</evidence>
<accession>A0A849A760</accession>
<feature type="transmembrane region" description="Helical" evidence="10">
    <location>
        <begin position="118"/>
        <end position="140"/>
    </location>
</feature>
<feature type="region of interest" description="Disordered" evidence="9">
    <location>
        <begin position="188"/>
        <end position="216"/>
    </location>
</feature>
<proteinExistence type="inferred from homology"/>
<protein>
    <recommendedName>
        <fullName evidence="8">Biotin transporter</fullName>
    </recommendedName>
</protein>
<evidence type="ECO:0000256" key="8">
    <source>
        <dbReference type="PIRNR" id="PIRNR016661"/>
    </source>
</evidence>
<dbReference type="AlphaFoldDB" id="A0A849A760"/>
<comment type="subcellular location">
    <subcellularLocation>
        <location evidence="1 8">Cell membrane</location>
        <topology evidence="1 8">Multi-pass membrane protein</topology>
    </subcellularLocation>
</comment>
<dbReference type="GO" id="GO:0005886">
    <property type="term" value="C:plasma membrane"/>
    <property type="evidence" value="ECO:0007669"/>
    <property type="project" value="UniProtKB-SubCell"/>
</dbReference>
<evidence type="ECO:0000256" key="7">
    <source>
        <dbReference type="ARBA" id="ARBA00023136"/>
    </source>
</evidence>
<organism evidence="11 12">
    <name type="scientific">Nakamurella aerolata</name>
    <dbReference type="NCBI Taxonomy" id="1656892"/>
    <lineage>
        <taxon>Bacteria</taxon>
        <taxon>Bacillati</taxon>
        <taxon>Actinomycetota</taxon>
        <taxon>Actinomycetes</taxon>
        <taxon>Nakamurellales</taxon>
        <taxon>Nakamurellaceae</taxon>
        <taxon>Nakamurella</taxon>
    </lineage>
</organism>
<dbReference type="InterPro" id="IPR003784">
    <property type="entry name" value="BioY"/>
</dbReference>
<comment type="similarity">
    <text evidence="2 8">Belongs to the BioY family.</text>
</comment>
<keyword evidence="4 8" id="KW-1003">Cell membrane</keyword>
<dbReference type="Gene3D" id="1.10.1760.20">
    <property type="match status" value="1"/>
</dbReference>
<keyword evidence="12" id="KW-1185">Reference proteome</keyword>
<gene>
    <name evidence="11" type="ORF">HKD39_06220</name>
</gene>
<dbReference type="PIRSF" id="PIRSF016661">
    <property type="entry name" value="BioY"/>
    <property type="match status" value="1"/>
</dbReference>
<name>A0A849A760_9ACTN</name>
<evidence type="ECO:0000256" key="9">
    <source>
        <dbReference type="SAM" id="MobiDB-lite"/>
    </source>
</evidence>
<dbReference type="EMBL" id="JABEND010000003">
    <property type="protein sequence ID" value="NNG35313.1"/>
    <property type="molecule type" value="Genomic_DNA"/>
</dbReference>
<dbReference type="PANTHER" id="PTHR34295:SF4">
    <property type="entry name" value="BIOTIN TRANSPORTER BIOY-RELATED"/>
    <property type="match status" value="1"/>
</dbReference>
<dbReference type="RefSeq" id="WP_171199026.1">
    <property type="nucleotide sequence ID" value="NZ_JABEND010000003.1"/>
</dbReference>
<evidence type="ECO:0000256" key="4">
    <source>
        <dbReference type="ARBA" id="ARBA00022475"/>
    </source>
</evidence>
<evidence type="ECO:0000256" key="1">
    <source>
        <dbReference type="ARBA" id="ARBA00004651"/>
    </source>
</evidence>
<feature type="transmembrane region" description="Helical" evidence="10">
    <location>
        <begin position="60"/>
        <end position="79"/>
    </location>
</feature>
<keyword evidence="5 10" id="KW-0812">Transmembrane</keyword>
<dbReference type="GO" id="GO:0015225">
    <property type="term" value="F:biotin transmembrane transporter activity"/>
    <property type="evidence" value="ECO:0007669"/>
    <property type="project" value="UniProtKB-UniRule"/>
</dbReference>
<feature type="compositionally biased region" description="Polar residues" evidence="9">
    <location>
        <begin position="207"/>
        <end position="216"/>
    </location>
</feature>
<dbReference type="Proteomes" id="UP000562984">
    <property type="component" value="Unassembled WGS sequence"/>
</dbReference>
<evidence type="ECO:0000256" key="2">
    <source>
        <dbReference type="ARBA" id="ARBA00010692"/>
    </source>
</evidence>
<evidence type="ECO:0000313" key="11">
    <source>
        <dbReference type="EMBL" id="NNG35313.1"/>
    </source>
</evidence>
<sequence>MPSPRSTARDLAQIAVFAALIAALGLPGTLYLGGNAVPITLQSLGPMLAGAMLGARKGGLAVLTFIALTTCGLPLLAGFRGGPGAVFAAPTSGYLWGWLLGAIVVGTLTKRLLPRYPLWLGILATAVGGVLCVYLIGIPWQAIRTETPLWTAIAGSGIYLPGDAIKVVVTALTAKQVHRAYPGLLAAPRRRQLPGGPDAGARATADGAQTQHRAER</sequence>
<dbReference type="Pfam" id="PF02632">
    <property type="entry name" value="BioY"/>
    <property type="match status" value="1"/>
</dbReference>
<keyword evidence="3 8" id="KW-0813">Transport</keyword>
<feature type="transmembrane region" description="Helical" evidence="10">
    <location>
        <begin position="85"/>
        <end position="106"/>
    </location>
</feature>